<reference evidence="2" key="1">
    <citation type="submission" date="2020-03" db="EMBL/GenBank/DDBJ databases">
        <authorList>
            <person name="Weist P."/>
        </authorList>
    </citation>
    <scope>NUCLEOTIDE SEQUENCE</scope>
</reference>
<keyword evidence="3" id="KW-1185">Reference proteome</keyword>
<comment type="caution">
    <text evidence="2">The sequence shown here is derived from an EMBL/GenBank/DDBJ whole genome shotgun (WGS) entry which is preliminary data.</text>
</comment>
<feature type="compositionally biased region" description="Basic and acidic residues" evidence="1">
    <location>
        <begin position="15"/>
        <end position="29"/>
    </location>
</feature>
<evidence type="ECO:0000313" key="3">
    <source>
        <dbReference type="Proteomes" id="UP001153269"/>
    </source>
</evidence>
<sequence length="173" mass="19360">MLKEDPLREPLSGGEGREGRAADRGRESGGEVESELQDGERREGRERKTERRGGRQQVLKCRIVFPPPSPPPSRLNLPTHPPSRQLMDKASVCLRHGGEEQVDHQSAESIRALAVDGSPLSDSSCLVGHSRRLKGTKLDHRDTRREPYPQHKWLSAGLIDKLPLHFISQTDRA</sequence>
<evidence type="ECO:0000313" key="2">
    <source>
        <dbReference type="EMBL" id="CAB1450125.1"/>
    </source>
</evidence>
<accession>A0A9N7VI60</accession>
<feature type="region of interest" description="Disordered" evidence="1">
    <location>
        <begin position="1"/>
        <end position="84"/>
    </location>
</feature>
<protein>
    <submittedName>
        <fullName evidence="2">Uncharacterized protein</fullName>
    </submittedName>
</protein>
<feature type="compositionally biased region" description="Basic and acidic residues" evidence="1">
    <location>
        <begin position="38"/>
        <end position="53"/>
    </location>
</feature>
<dbReference type="EMBL" id="CADEAL010004042">
    <property type="protein sequence ID" value="CAB1450125.1"/>
    <property type="molecule type" value="Genomic_DNA"/>
</dbReference>
<dbReference type="Proteomes" id="UP001153269">
    <property type="component" value="Unassembled WGS sequence"/>
</dbReference>
<gene>
    <name evidence="2" type="ORF">PLEPLA_LOCUS37814</name>
</gene>
<name>A0A9N7VI60_PLEPL</name>
<organism evidence="2 3">
    <name type="scientific">Pleuronectes platessa</name>
    <name type="common">European plaice</name>
    <dbReference type="NCBI Taxonomy" id="8262"/>
    <lineage>
        <taxon>Eukaryota</taxon>
        <taxon>Metazoa</taxon>
        <taxon>Chordata</taxon>
        <taxon>Craniata</taxon>
        <taxon>Vertebrata</taxon>
        <taxon>Euteleostomi</taxon>
        <taxon>Actinopterygii</taxon>
        <taxon>Neopterygii</taxon>
        <taxon>Teleostei</taxon>
        <taxon>Neoteleostei</taxon>
        <taxon>Acanthomorphata</taxon>
        <taxon>Carangaria</taxon>
        <taxon>Pleuronectiformes</taxon>
        <taxon>Pleuronectoidei</taxon>
        <taxon>Pleuronectidae</taxon>
        <taxon>Pleuronectes</taxon>
    </lineage>
</organism>
<proteinExistence type="predicted"/>
<evidence type="ECO:0000256" key="1">
    <source>
        <dbReference type="SAM" id="MobiDB-lite"/>
    </source>
</evidence>
<dbReference type="AlphaFoldDB" id="A0A9N7VI60"/>